<gene>
    <name evidence="10" type="primary">manA</name>
    <name evidence="10" type="ORF">CKF59_03970</name>
</gene>
<dbReference type="NCBIfam" id="TIGR00218">
    <property type="entry name" value="manA"/>
    <property type="match status" value="1"/>
</dbReference>
<dbReference type="EMBL" id="NRJF01000099">
    <property type="protein sequence ID" value="RIY35211.1"/>
    <property type="molecule type" value="Genomic_DNA"/>
</dbReference>
<keyword evidence="11" id="KW-1185">Reference proteome</keyword>
<dbReference type="GO" id="GO:0005975">
    <property type="term" value="P:carbohydrate metabolic process"/>
    <property type="evidence" value="ECO:0007669"/>
    <property type="project" value="InterPro"/>
</dbReference>
<feature type="transmembrane region" description="Helical" evidence="8">
    <location>
        <begin position="41"/>
        <end position="58"/>
    </location>
</feature>
<comment type="catalytic activity">
    <reaction evidence="1">
        <text>D-mannose 6-phosphate = D-fructose 6-phosphate</text>
        <dbReference type="Rhea" id="RHEA:12356"/>
        <dbReference type="ChEBI" id="CHEBI:58735"/>
        <dbReference type="ChEBI" id="CHEBI:61527"/>
        <dbReference type="EC" id="5.3.1.8"/>
    </reaction>
</comment>
<organism evidence="10 11">
    <name type="scientific">Psittacicella gerlachiana</name>
    <dbReference type="NCBI Taxonomy" id="2028574"/>
    <lineage>
        <taxon>Bacteria</taxon>
        <taxon>Pseudomonadati</taxon>
        <taxon>Pseudomonadota</taxon>
        <taxon>Gammaproteobacteria</taxon>
        <taxon>Pasteurellales</taxon>
        <taxon>Psittacicellaceae</taxon>
        <taxon>Psittacicella</taxon>
    </lineage>
</organism>
<evidence type="ECO:0000256" key="7">
    <source>
        <dbReference type="ARBA" id="ARBA00023235"/>
    </source>
</evidence>
<keyword evidence="6" id="KW-0862">Zinc</keyword>
<dbReference type="InterPro" id="IPR014710">
    <property type="entry name" value="RmlC-like_jellyroll"/>
</dbReference>
<dbReference type="CDD" id="cd07011">
    <property type="entry name" value="cupin_PMI_type_I_N"/>
    <property type="match status" value="1"/>
</dbReference>
<evidence type="ECO:0000256" key="5">
    <source>
        <dbReference type="ARBA" id="ARBA00022723"/>
    </source>
</evidence>
<dbReference type="PANTHER" id="PTHR10309">
    <property type="entry name" value="MANNOSE-6-PHOSPHATE ISOMERASE"/>
    <property type="match status" value="1"/>
</dbReference>
<evidence type="ECO:0000256" key="6">
    <source>
        <dbReference type="ARBA" id="ARBA00022833"/>
    </source>
</evidence>
<sequence length="607" mass="68927">MFTKILFIVCLVIAIFADYRTNKYLKITDKTRAVINLKRKLHIPTIIFALLTGYGLVVGEYDVFTQSLALVFLLVVIKISYFNPKRIVVNTNNVAISFGEVPLEAISVFTVGPKGELIIQVSGLNRVFKFMPRSKEDYDTILYCAEQLNIGNAREVIQKHRLAQIAANARGAFRLHGVIKDYDWGGKHYLAQELKLPEQQIAEIWYGTHPQGQGSLTISGEQVAELTKRFYNENPGQDPIEVDPTQDYNVLLNYNLAYGQPLRAGEESKADALPFLFKILDVARPLSIQIHPDKETAAQGFVQEEKLKIELSSAKRTFKDKNHKPEFGMALTPMYLLHGFAPKEQVLAKLAHKPALTQLREFIEQRDLAQAYKELFTKSKAELKDLLASHLDTVLELYDPLIERQLEAQDIVTYQEEHDVLNVEQANLDPDYWLAFTYKSLCMTPDDLDVGLISFYFFNLVKLEAYQGIYQQANVPHAYLRGRLVEVMANSDNVVRGGLTNKHINTELYLRLVDTTPVTPKVYAQGDYTLPSEEFTYELIDFTDGQGYQNNNASIWYVLEGKGTIEFFDQNRVANKLEVQANQAVFVSVERTIKFTGQAKVVIASVK</sequence>
<evidence type="ECO:0000256" key="4">
    <source>
        <dbReference type="ARBA" id="ARBA00011956"/>
    </source>
</evidence>
<dbReference type="AlphaFoldDB" id="A0A3A1YCD7"/>
<proteinExistence type="inferred from homology"/>
<evidence type="ECO:0000313" key="10">
    <source>
        <dbReference type="EMBL" id="RIY35211.1"/>
    </source>
</evidence>
<dbReference type="GO" id="GO:0005829">
    <property type="term" value="C:cytosol"/>
    <property type="evidence" value="ECO:0007669"/>
    <property type="project" value="TreeGrafter"/>
</dbReference>
<evidence type="ECO:0000256" key="8">
    <source>
        <dbReference type="SAM" id="Phobius"/>
    </source>
</evidence>
<evidence type="ECO:0000256" key="2">
    <source>
        <dbReference type="ARBA" id="ARBA00001947"/>
    </source>
</evidence>
<dbReference type="SUPFAM" id="SSF51182">
    <property type="entry name" value="RmlC-like cupins"/>
    <property type="match status" value="1"/>
</dbReference>
<dbReference type="Proteomes" id="UP000265964">
    <property type="component" value="Unassembled WGS sequence"/>
</dbReference>
<evidence type="ECO:0000256" key="3">
    <source>
        <dbReference type="ARBA" id="ARBA00010772"/>
    </source>
</evidence>
<dbReference type="PRINTS" id="PR00714">
    <property type="entry name" value="MAN6PISMRASE"/>
</dbReference>
<dbReference type="Gene3D" id="2.60.120.10">
    <property type="entry name" value="Jelly Rolls"/>
    <property type="match status" value="2"/>
</dbReference>
<dbReference type="Pfam" id="PF20511">
    <property type="entry name" value="PMI_typeI_cat"/>
    <property type="match status" value="1"/>
</dbReference>
<keyword evidence="8" id="KW-0812">Transmembrane</keyword>
<protein>
    <recommendedName>
        <fullName evidence="4">mannose-6-phosphate isomerase</fullName>
        <ecNumber evidence="4">5.3.1.8</ecNumber>
    </recommendedName>
</protein>
<name>A0A3A1YCD7_9GAMM</name>
<dbReference type="InterPro" id="IPR046457">
    <property type="entry name" value="PMI_typeI_cat"/>
</dbReference>
<evidence type="ECO:0000259" key="9">
    <source>
        <dbReference type="Pfam" id="PF20511"/>
    </source>
</evidence>
<dbReference type="Gene3D" id="1.10.441.10">
    <property type="entry name" value="Phosphomannose Isomerase, domain 2"/>
    <property type="match status" value="1"/>
</dbReference>
<dbReference type="GO" id="GO:0004476">
    <property type="term" value="F:mannose-6-phosphate isomerase activity"/>
    <property type="evidence" value="ECO:0007669"/>
    <property type="project" value="UniProtKB-EC"/>
</dbReference>
<comment type="similarity">
    <text evidence="3">Belongs to the mannose-6-phosphate isomerase type 1 family.</text>
</comment>
<keyword evidence="5" id="KW-0479">Metal-binding</keyword>
<dbReference type="GO" id="GO:0009298">
    <property type="term" value="P:GDP-mannose biosynthetic process"/>
    <property type="evidence" value="ECO:0007669"/>
    <property type="project" value="InterPro"/>
</dbReference>
<keyword evidence="7 10" id="KW-0413">Isomerase</keyword>
<evidence type="ECO:0000256" key="1">
    <source>
        <dbReference type="ARBA" id="ARBA00000757"/>
    </source>
</evidence>
<dbReference type="InterPro" id="IPR001250">
    <property type="entry name" value="Man6P_Isoase-1"/>
</dbReference>
<comment type="caution">
    <text evidence="10">The sequence shown here is derived from an EMBL/GenBank/DDBJ whole genome shotgun (WGS) entry which is preliminary data.</text>
</comment>
<dbReference type="RefSeq" id="WP_119534683.1">
    <property type="nucleotide sequence ID" value="NZ_NRJF01000099.1"/>
</dbReference>
<evidence type="ECO:0000313" key="11">
    <source>
        <dbReference type="Proteomes" id="UP000265964"/>
    </source>
</evidence>
<dbReference type="InterPro" id="IPR011051">
    <property type="entry name" value="RmlC_Cupin_sf"/>
</dbReference>
<dbReference type="OrthoDB" id="9792649at2"/>
<keyword evidence="8" id="KW-0472">Membrane</keyword>
<keyword evidence="8" id="KW-1133">Transmembrane helix</keyword>
<dbReference type="GO" id="GO:0008270">
    <property type="term" value="F:zinc ion binding"/>
    <property type="evidence" value="ECO:0007669"/>
    <property type="project" value="InterPro"/>
</dbReference>
<reference evidence="10 11" key="1">
    <citation type="submission" date="2017-08" db="EMBL/GenBank/DDBJ databases">
        <title>Reclassification of Bisgaard taxon 37 and 44.</title>
        <authorList>
            <person name="Christensen H."/>
        </authorList>
    </citation>
    <scope>NUCLEOTIDE SEQUENCE [LARGE SCALE GENOMIC DNA]</scope>
    <source>
        <strain evidence="10 11">EEAB3T1</strain>
    </source>
</reference>
<accession>A0A3A1YCD7</accession>
<dbReference type="EC" id="5.3.1.8" evidence="4"/>
<feature type="domain" description="Phosphomannose isomerase type I catalytic" evidence="9">
    <location>
        <begin position="173"/>
        <end position="342"/>
    </location>
</feature>
<comment type="cofactor">
    <cofactor evidence="2">
        <name>Zn(2+)</name>
        <dbReference type="ChEBI" id="CHEBI:29105"/>
    </cofactor>
</comment>
<dbReference type="InterPro" id="IPR016305">
    <property type="entry name" value="Mannose-6-P_Isomerase"/>
</dbReference>
<dbReference type="PANTHER" id="PTHR10309:SF0">
    <property type="entry name" value="MANNOSE-6-PHOSPHATE ISOMERASE"/>
    <property type="match status" value="1"/>
</dbReference>